<evidence type="ECO:0000259" key="2">
    <source>
        <dbReference type="Pfam" id="PF05305"/>
    </source>
</evidence>
<reference evidence="4" key="2">
    <citation type="submission" date="2022-08" db="EMBL/GenBank/DDBJ databases">
        <title>Complete genome sequence of 14 non-tuberculosis mycobacteria type-strains.</title>
        <authorList>
            <person name="Igarashi Y."/>
            <person name="Osugi A."/>
            <person name="Mitarai S."/>
        </authorList>
    </citation>
    <scope>NUCLEOTIDE SEQUENCE</scope>
    <source>
        <strain evidence="4">ATCC 51985</strain>
    </source>
</reference>
<keyword evidence="6" id="KW-1185">Reference proteome</keyword>
<evidence type="ECO:0000256" key="1">
    <source>
        <dbReference type="SAM" id="SignalP"/>
    </source>
</evidence>
<dbReference type="Proteomes" id="UP001055171">
    <property type="component" value="Chromosome"/>
</dbReference>
<dbReference type="RefSeq" id="WP_090605280.1">
    <property type="nucleotide sequence ID" value="NZ_CP092423.2"/>
</dbReference>
<accession>A0A0E4H0U1</accession>
<dbReference type="EMBL" id="CTEE01000001">
    <property type="protein sequence ID" value="CQD19182.1"/>
    <property type="molecule type" value="Genomic_DNA"/>
</dbReference>
<evidence type="ECO:0000313" key="5">
    <source>
        <dbReference type="Proteomes" id="UP000199251"/>
    </source>
</evidence>
<gene>
    <name evidence="3" type="ORF">BN1232_04472</name>
    <name evidence="4" type="ORF">MJO58_20510</name>
</gene>
<dbReference type="Proteomes" id="UP000199251">
    <property type="component" value="Unassembled WGS sequence"/>
</dbReference>
<dbReference type="OrthoDB" id="4734355at2"/>
<evidence type="ECO:0000313" key="6">
    <source>
        <dbReference type="Proteomes" id="UP001055171"/>
    </source>
</evidence>
<dbReference type="EMBL" id="CP092423">
    <property type="protein sequence ID" value="ULP41244.1"/>
    <property type="molecule type" value="Genomic_DNA"/>
</dbReference>
<dbReference type="InterPro" id="IPR007969">
    <property type="entry name" value="DUF732"/>
</dbReference>
<dbReference type="STRING" id="141349.BN1232_04472"/>
<feature type="chain" id="PRO_5002420512" evidence="1">
    <location>
        <begin position="33"/>
        <end position="111"/>
    </location>
</feature>
<dbReference type="AlphaFoldDB" id="A0A0E4H0U1"/>
<proteinExistence type="predicted"/>
<sequence length="111" mass="10882">MFAHRIRTIAGTAIGAAAIGIAALAGAGVAGATTVDDAFVTQMSKVGVTFTSPGEAVNNGQKVCQALASGESGVDIANEVVGQTNLTSSQAAHLVVNAAMAYCPQFGGSLS</sequence>
<dbReference type="Pfam" id="PF05305">
    <property type="entry name" value="DUF732"/>
    <property type="match status" value="1"/>
</dbReference>
<evidence type="ECO:0000313" key="4">
    <source>
        <dbReference type="EMBL" id="ULP41244.1"/>
    </source>
</evidence>
<name>A0A0E4H0U1_MYCLN</name>
<evidence type="ECO:0000313" key="3">
    <source>
        <dbReference type="EMBL" id="CQD19182.1"/>
    </source>
</evidence>
<reference evidence="3 5" key="1">
    <citation type="submission" date="2015-03" db="EMBL/GenBank/DDBJ databases">
        <authorList>
            <person name="Urmite Genomes"/>
        </authorList>
    </citation>
    <scope>NUCLEOTIDE SEQUENCE [LARGE SCALE GENOMIC DNA]</scope>
    <source>
        <strain evidence="3 5">CSUR P1491</strain>
    </source>
</reference>
<keyword evidence="1" id="KW-0732">Signal</keyword>
<feature type="signal peptide" evidence="1">
    <location>
        <begin position="1"/>
        <end position="32"/>
    </location>
</feature>
<organism evidence="3 5">
    <name type="scientific">Mycobacterium lentiflavum</name>
    <dbReference type="NCBI Taxonomy" id="141349"/>
    <lineage>
        <taxon>Bacteria</taxon>
        <taxon>Bacillati</taxon>
        <taxon>Actinomycetota</taxon>
        <taxon>Actinomycetes</taxon>
        <taxon>Mycobacteriales</taxon>
        <taxon>Mycobacteriaceae</taxon>
        <taxon>Mycobacterium</taxon>
        <taxon>Mycobacterium simiae complex</taxon>
    </lineage>
</organism>
<protein>
    <submittedName>
        <fullName evidence="4">DUF732 domain-containing protein</fullName>
    </submittedName>
</protein>
<feature type="domain" description="DUF732" evidence="2">
    <location>
        <begin position="36"/>
        <end position="105"/>
    </location>
</feature>